<protein>
    <submittedName>
        <fullName evidence="2">Putative transcriptional regulator</fullName>
    </submittedName>
</protein>
<dbReference type="Pfam" id="PF01381">
    <property type="entry name" value="HTH_3"/>
    <property type="match status" value="1"/>
</dbReference>
<dbReference type="OrthoDB" id="1848513at2"/>
<accession>M1MEV1</accession>
<dbReference type="Gene3D" id="1.10.260.40">
    <property type="entry name" value="lambda repressor-like DNA-binding domains"/>
    <property type="match status" value="1"/>
</dbReference>
<evidence type="ECO:0000313" key="2">
    <source>
        <dbReference type="EMBL" id="AGF56444.1"/>
    </source>
</evidence>
<dbReference type="EMBL" id="CP004121">
    <property type="protein sequence ID" value="AGF56444.1"/>
    <property type="molecule type" value="Genomic_DNA"/>
</dbReference>
<evidence type="ECO:0000313" key="3">
    <source>
        <dbReference type="Proteomes" id="UP000011728"/>
    </source>
</evidence>
<dbReference type="RefSeq" id="WP_015392763.1">
    <property type="nucleotide sequence ID" value="NC_020291.1"/>
</dbReference>
<keyword evidence="3" id="KW-1185">Reference proteome</keyword>
<reference evidence="2 3" key="1">
    <citation type="submission" date="2013-02" db="EMBL/GenBank/DDBJ databases">
        <title>Genome sequence of Clostridium saccharoperbutylacetonicum N1-4(HMT).</title>
        <authorList>
            <person name="Poehlein A."/>
            <person name="Daniel R."/>
        </authorList>
    </citation>
    <scope>NUCLEOTIDE SEQUENCE [LARGE SCALE GENOMIC DNA]</scope>
    <source>
        <strain evidence="3">N1-4(HMT)</strain>
    </source>
</reference>
<dbReference type="KEGG" id="csr:Cspa_c26790"/>
<organism evidence="2 3">
    <name type="scientific">Clostridium saccharoperbutylacetonicum N1-4(HMT)</name>
    <dbReference type="NCBI Taxonomy" id="931276"/>
    <lineage>
        <taxon>Bacteria</taxon>
        <taxon>Bacillati</taxon>
        <taxon>Bacillota</taxon>
        <taxon>Clostridia</taxon>
        <taxon>Eubacteriales</taxon>
        <taxon>Clostridiaceae</taxon>
        <taxon>Clostridium</taxon>
    </lineage>
</organism>
<evidence type="ECO:0000259" key="1">
    <source>
        <dbReference type="PROSITE" id="PS50943"/>
    </source>
</evidence>
<dbReference type="SMART" id="SM00530">
    <property type="entry name" value="HTH_XRE"/>
    <property type="match status" value="1"/>
</dbReference>
<dbReference type="CDD" id="cd00093">
    <property type="entry name" value="HTH_XRE"/>
    <property type="match status" value="1"/>
</dbReference>
<dbReference type="PATRIC" id="fig|931276.5.peg.2690"/>
<sequence length="67" mass="7472">MNIGLMIATERTKNNLSTRKLAETVGCSSRAIEYWESGKRKISLENADKIFKALGKTLTIGVKNNEQ</sequence>
<dbReference type="PROSITE" id="PS50943">
    <property type="entry name" value="HTH_CROC1"/>
    <property type="match status" value="1"/>
</dbReference>
<dbReference type="InterPro" id="IPR001387">
    <property type="entry name" value="Cro/C1-type_HTH"/>
</dbReference>
<gene>
    <name evidence="2" type="ORF">Cspa_c26790</name>
</gene>
<dbReference type="HOGENOM" id="CLU_066192_47_9_9"/>
<name>M1MEV1_9CLOT</name>
<dbReference type="Proteomes" id="UP000011728">
    <property type="component" value="Chromosome"/>
</dbReference>
<dbReference type="InterPro" id="IPR010982">
    <property type="entry name" value="Lambda_DNA-bd_dom_sf"/>
</dbReference>
<dbReference type="AlphaFoldDB" id="M1MEV1"/>
<proteinExistence type="predicted"/>
<dbReference type="SUPFAM" id="SSF47413">
    <property type="entry name" value="lambda repressor-like DNA-binding domains"/>
    <property type="match status" value="1"/>
</dbReference>
<dbReference type="GO" id="GO:0003677">
    <property type="term" value="F:DNA binding"/>
    <property type="evidence" value="ECO:0007669"/>
    <property type="project" value="InterPro"/>
</dbReference>
<feature type="domain" description="HTH cro/C1-type" evidence="1">
    <location>
        <begin position="7"/>
        <end position="61"/>
    </location>
</feature>